<evidence type="ECO:0000256" key="5">
    <source>
        <dbReference type="ARBA" id="ARBA00023136"/>
    </source>
</evidence>
<organism evidence="7 8">
    <name type="scientific">Marinobacter similis</name>
    <dbReference type="NCBI Taxonomy" id="1420916"/>
    <lineage>
        <taxon>Bacteria</taxon>
        <taxon>Pseudomonadati</taxon>
        <taxon>Pseudomonadota</taxon>
        <taxon>Gammaproteobacteria</taxon>
        <taxon>Pseudomonadales</taxon>
        <taxon>Marinobacteraceae</taxon>
        <taxon>Marinobacter</taxon>
    </lineage>
</organism>
<dbReference type="PANTHER" id="PTHR37481:SF1">
    <property type="entry name" value="LIPOPOLYSACCHARIDE EXPORT SYSTEM PROTEIN LPTC"/>
    <property type="match status" value="1"/>
</dbReference>
<dbReference type="KEGG" id="msx:AU14_12345"/>
<dbReference type="GO" id="GO:0043165">
    <property type="term" value="P:Gram-negative-bacterium-type cell outer membrane assembly"/>
    <property type="evidence" value="ECO:0007669"/>
    <property type="project" value="UniProtKB-UniRule"/>
</dbReference>
<dbReference type="GO" id="GO:0015221">
    <property type="term" value="F:lipopolysaccharide transmembrane transporter activity"/>
    <property type="evidence" value="ECO:0007669"/>
    <property type="project" value="InterPro"/>
</dbReference>
<dbReference type="InterPro" id="IPR052363">
    <property type="entry name" value="LPS_export_LptC"/>
</dbReference>
<dbReference type="GO" id="GO:0030288">
    <property type="term" value="C:outer membrane-bounded periplasmic space"/>
    <property type="evidence" value="ECO:0007669"/>
    <property type="project" value="TreeGrafter"/>
</dbReference>
<evidence type="ECO:0000313" key="7">
    <source>
        <dbReference type="EMBL" id="AHI29102.1"/>
    </source>
</evidence>
<dbReference type="GO" id="GO:0017089">
    <property type="term" value="F:glycolipid transfer activity"/>
    <property type="evidence" value="ECO:0007669"/>
    <property type="project" value="TreeGrafter"/>
</dbReference>
<dbReference type="OrthoDB" id="6194582at2"/>
<dbReference type="HOGENOM" id="CLU_1388781_0_0_6"/>
<dbReference type="Proteomes" id="UP000061489">
    <property type="component" value="Chromosome"/>
</dbReference>
<reference evidence="7 8" key="1">
    <citation type="journal article" date="2014" name="Genome Announc.">
        <title>Draft Genome Sequences of Marinobacter similis A3d10T and Marinobacter salarius R9SW1T.</title>
        <authorList>
            <person name="Ivanova E.P."/>
            <person name="Ng H.J."/>
            <person name="Webb H.K."/>
            <person name="Feng G."/>
            <person name="Oshima K."/>
            <person name="Hattori M."/>
            <person name="Ohkuma M."/>
            <person name="Sergeev A.F."/>
            <person name="Mikhailov V.V."/>
            <person name="Crawford R.J."/>
            <person name="Sawabe T."/>
        </authorList>
    </citation>
    <scope>NUCLEOTIDE SEQUENCE [LARGE SCALE GENOMIC DNA]</scope>
    <source>
        <strain evidence="7 8">A3d10</strain>
    </source>
</reference>
<dbReference type="InterPro" id="IPR010664">
    <property type="entry name" value="LipoPS_assembly_LptC-rel"/>
</dbReference>
<protein>
    <recommendedName>
        <fullName evidence="6">Lipopolysaccharide export system protein LptC</fullName>
    </recommendedName>
</protein>
<keyword evidence="8" id="KW-1185">Reference proteome</keyword>
<comment type="subunit">
    <text evidence="6">Component of the lipopolysaccharide transport and assembly complex. Interacts with LptA and the LptBFG transporter complex.</text>
</comment>
<gene>
    <name evidence="6" type="primary">lptC</name>
    <name evidence="7" type="ORF">AU14_12345</name>
</gene>
<feature type="transmembrane region" description="Helical" evidence="6">
    <location>
        <begin position="9"/>
        <end position="27"/>
    </location>
</feature>
<keyword evidence="5 6" id="KW-0472">Membrane</keyword>
<dbReference type="Pfam" id="PF06835">
    <property type="entry name" value="LptC"/>
    <property type="match status" value="1"/>
</dbReference>
<keyword evidence="4 6" id="KW-1133">Transmembrane helix</keyword>
<dbReference type="EMBL" id="CP007151">
    <property type="protein sequence ID" value="AHI29102.1"/>
    <property type="molecule type" value="Genomic_DNA"/>
</dbReference>
<accession>W5YIP2</accession>
<evidence type="ECO:0000256" key="6">
    <source>
        <dbReference type="HAMAP-Rule" id="MF_01915"/>
    </source>
</evidence>
<evidence type="ECO:0000256" key="3">
    <source>
        <dbReference type="ARBA" id="ARBA00022692"/>
    </source>
</evidence>
<name>W5YIP2_9GAMM</name>
<dbReference type="NCBIfam" id="TIGR04409">
    <property type="entry name" value="LptC_YrbK"/>
    <property type="match status" value="1"/>
</dbReference>
<comment type="similarity">
    <text evidence="6">Belongs to the LptC family.</text>
</comment>
<dbReference type="Gene3D" id="2.60.450.10">
    <property type="entry name" value="Lipopolysaccharide (LPS) transport protein A like domain"/>
    <property type="match status" value="1"/>
</dbReference>
<dbReference type="AlphaFoldDB" id="W5YIP2"/>
<comment type="subcellular location">
    <subcellularLocation>
        <location evidence="6">Cell inner membrane</location>
        <topology evidence="6">Single-pass membrane protein</topology>
    </subcellularLocation>
</comment>
<evidence type="ECO:0000256" key="4">
    <source>
        <dbReference type="ARBA" id="ARBA00022989"/>
    </source>
</evidence>
<dbReference type="GO" id="GO:0005886">
    <property type="term" value="C:plasma membrane"/>
    <property type="evidence" value="ECO:0007669"/>
    <property type="project" value="UniProtKB-SubCell"/>
</dbReference>
<evidence type="ECO:0000313" key="8">
    <source>
        <dbReference type="Proteomes" id="UP000061489"/>
    </source>
</evidence>
<comment type="function">
    <text evidence="6">Involved in the assembly of lipopolysaccharide (LPS). Required for the translocation of LPS from the inner membrane to the outer membrane. Facilitates the transfer of LPS from the inner membrane to the periplasmic protein LptA. Could be a docking site for LptA.</text>
</comment>
<evidence type="ECO:0000256" key="1">
    <source>
        <dbReference type="ARBA" id="ARBA00022475"/>
    </source>
</evidence>
<dbReference type="PANTHER" id="PTHR37481">
    <property type="entry name" value="LIPOPOLYSACCHARIDE EXPORT SYSTEM PROTEIN LPTC"/>
    <property type="match status" value="1"/>
</dbReference>
<proteinExistence type="inferred from homology"/>
<dbReference type="STRING" id="1420916.AU14_12345"/>
<keyword evidence="3 6" id="KW-0812">Transmembrane</keyword>
<keyword evidence="2 6" id="KW-0997">Cell inner membrane</keyword>
<keyword evidence="1 6" id="KW-1003">Cell membrane</keyword>
<sequence length="194" mass="21672">MLTLSDRPWLRTLALGGTIAATLFLLWRSDEPTRIQDDAAELRGKAEPDGFVINGQYTAYDENGDLKIQFTSPRIEQFEEGNIATMKAPRAKLFGQPETEPWIVESENGSLLQNEGLLYLTDNVRVIRTIGEREATMTTTSLTLDNDQGIVYTDAPVTITDQIGVTRATGMKAWIDDRTLELKSQVEGRYETGQ</sequence>
<dbReference type="InterPro" id="IPR026265">
    <property type="entry name" value="LptC"/>
</dbReference>
<dbReference type="HAMAP" id="MF_01915">
    <property type="entry name" value="LPS_assembly_LptC"/>
    <property type="match status" value="1"/>
</dbReference>
<evidence type="ECO:0000256" key="2">
    <source>
        <dbReference type="ARBA" id="ARBA00022519"/>
    </source>
</evidence>